<dbReference type="InterPro" id="IPR011583">
    <property type="entry name" value="Chitinase_II/V-like_cat"/>
</dbReference>
<feature type="compositionally biased region" description="Low complexity" evidence="1">
    <location>
        <begin position="593"/>
        <end position="614"/>
    </location>
</feature>
<dbReference type="PANTHER" id="PTHR11177:SF317">
    <property type="entry name" value="CHITINASE 12-RELATED"/>
    <property type="match status" value="1"/>
</dbReference>
<dbReference type="SUPFAM" id="SSF51445">
    <property type="entry name" value="(Trans)glycosidases"/>
    <property type="match status" value="1"/>
</dbReference>
<reference evidence="4" key="2">
    <citation type="journal article" date="2021" name="World Allergy Organ. J.">
        <title>Chromosome-level assembly of Dermatophagoides farinae genome and transcriptome reveals two novel allergens Der f 37 and Der f 39.</title>
        <authorList>
            <person name="Chen J."/>
            <person name="Cai Z."/>
            <person name="Fan D."/>
            <person name="Hu J."/>
            <person name="Hou Y."/>
            <person name="He Y."/>
            <person name="Zhang Z."/>
            <person name="Zhao Z."/>
            <person name="Gao P."/>
            <person name="Hu W."/>
            <person name="Sun J."/>
            <person name="Li J."/>
            <person name="Ji K."/>
        </authorList>
    </citation>
    <scope>NUCLEOTIDE SEQUENCE</scope>
    <source>
        <strain evidence="4">JKM2019</strain>
    </source>
</reference>
<dbReference type="Gene3D" id="3.10.50.10">
    <property type="match status" value="1"/>
</dbReference>
<feature type="compositionally biased region" description="Basic residues" evidence="1">
    <location>
        <begin position="649"/>
        <end position="663"/>
    </location>
</feature>
<dbReference type="GO" id="GO:0006032">
    <property type="term" value="P:chitin catabolic process"/>
    <property type="evidence" value="ECO:0007669"/>
    <property type="project" value="TreeGrafter"/>
</dbReference>
<protein>
    <submittedName>
        <fullName evidence="4">Chitinase-like protein</fullName>
    </submittedName>
</protein>
<feature type="region of interest" description="Disordered" evidence="1">
    <location>
        <begin position="573"/>
        <end position="621"/>
    </location>
</feature>
<feature type="region of interest" description="Disordered" evidence="1">
    <location>
        <begin position="292"/>
        <end position="315"/>
    </location>
</feature>
<dbReference type="InterPro" id="IPR050314">
    <property type="entry name" value="Glycosyl_Hydrlase_18"/>
</dbReference>
<dbReference type="PANTHER" id="PTHR11177">
    <property type="entry name" value="CHITINASE"/>
    <property type="match status" value="1"/>
</dbReference>
<evidence type="ECO:0000256" key="2">
    <source>
        <dbReference type="SAM" id="Phobius"/>
    </source>
</evidence>
<dbReference type="GO" id="GO:0005576">
    <property type="term" value="C:extracellular region"/>
    <property type="evidence" value="ECO:0007669"/>
    <property type="project" value="TreeGrafter"/>
</dbReference>
<dbReference type="SUPFAM" id="SSF54556">
    <property type="entry name" value="Chitinase insertion domain"/>
    <property type="match status" value="1"/>
</dbReference>
<gene>
    <name evidence="4" type="ORF">HUG17_7468</name>
</gene>
<accession>A0A9D4NSN8</accession>
<proteinExistence type="predicted"/>
<dbReference type="Proteomes" id="UP000828236">
    <property type="component" value="Unassembled WGS sequence"/>
</dbReference>
<name>A0A9D4NSN8_DERFA</name>
<feature type="compositionally biased region" description="Low complexity" evidence="1">
    <location>
        <begin position="396"/>
        <end position="410"/>
    </location>
</feature>
<dbReference type="GO" id="GO:0004568">
    <property type="term" value="F:chitinase activity"/>
    <property type="evidence" value="ECO:0007669"/>
    <property type="project" value="TreeGrafter"/>
</dbReference>
<keyword evidence="2" id="KW-1133">Transmembrane helix</keyword>
<feature type="compositionally biased region" description="Polar residues" evidence="1">
    <location>
        <begin position="1461"/>
        <end position="1474"/>
    </location>
</feature>
<keyword evidence="2" id="KW-0812">Transmembrane</keyword>
<sequence>MDYYLSKNYSLKPFMMIIITILLLFINSISNVQANSSTFQLLPQDVAKHIDVDNSYSTSSSSSSSTTAKDIRKLLEDYVQYLASLPDIRKEIREKNHSQKSQHDIISTAETNDDEKAIHHPRLTAYRTLVPIINHPSSQGEYVYHHHHHHHVEDDNNDERRRLRNNFDETNVSTTKQKSKQSSSSSSTIQPRRKSDQNSIIVAGNGYGESGVSLKTSTLQPLMITTTIDPFSSSKMITTTANKSSNNNDQVSGEISVTDLHNNIVNGDHESSTMTTIANLIIENQINSTKIAAASASADDDDDRHSNRQQSIEKQPQMLLEINQNDLLEQLKRTRELLSIQIEKLKTLEKTVFRRRKTVPTESINDTTTATTTTTTAAVSQSMITTESPFDMTTESSSNFNHQNNNQIDQSSRINNNKSNIFDKNQSIDNNNNNHLTNKQQREYLFESSDENIYQEALRRHQDLIRSTMSSMSLYPASIKRYRIRNGTGNNSRINNVGEMYLLPNFSNNGSRQQTNISIAKSINHHQSSPLIHQVVVPTIVPTLSLDDDNNNNNSNNNTFGSASEYSEILIGSSSSDQTNNNVGKNNEKTDMNKNQQQQQQSQIENNNNNDNNNHIMIPRNKFNNNHNVFELEINDHDHDHDHQQQHPRISRIRNGKNQSKKKRTKLLLNYQTIMAINRNPENLLRLYRPRFKNRKRFRKIRLPNGYRSMRKDNNNTDFSIDNRPLSTITEDNVITTTTSPPTTTTTPSLSIDDDISDSFIKEVENNEILRQTTTTIMPEIESMNLINRTNDISDDSGISITTTTTTTTMEPPTTEFIIENKREKINNSTATINIVPANVLINSTINNRLMMNQTNNFKIFCTYDAYRSIPFADYDNDGDNNSDKNKNNDKGRYFDIDQLEKNSMFLKYCTHLIYAFANIDLNGELYTGLNAIQQDSERNREYNQECLLRLQKLKRNNPHLKLLVAVGGWDTPPQLFSLMVATGKLRDHLSTNIYKFVHENGFDGAIIAWFYPVYGSKSSMDSRSTRATYSSHSMFQFDDKQNLIKFVRSMRKKFDSIRRRNQPHRLELGLMVPPFQEFIDRGYDAKKLAESVDHLILMTYDYYGSWENHVHHFSPLYAQNNNTFDERNSKFNINYTVNYWINGKQAPRNQTMIGVAFYGRSFTLANQLNAKIGSLSIGPGLAGPITNRPGLLSFNELCELYLGNQNVRLSEDEYRITANLQLHDQWVGFDDELSLYLKTKYALGNHLSGIFIWSINYDDYRNRCGWGQFPLLKACTIITMFSIQIIGTLIIIMIIGANADDAMNISMEERLSSIDDELAKKCNEKSTKIMVNKTVDDEGERCHCVGYLIRKCIKDFCYKKDMKDFDFCKKEYNYVNVLKCPPMTKQSWVSKISPIFCSNLPGKSSSTGGIPLWAMIVLGIVIVVLISCLLLFVFLCSSGKSTNRSKNGDMKRGQRKSQSKQEVSVSASNSKARSNAGGSSSKMKSSMSRY</sequence>
<dbReference type="SMART" id="SM00636">
    <property type="entry name" value="Glyco_18"/>
    <property type="match status" value="1"/>
</dbReference>
<feature type="compositionally biased region" description="Low complexity" evidence="1">
    <location>
        <begin position="1478"/>
        <end position="1491"/>
    </location>
</feature>
<feature type="transmembrane region" description="Helical" evidence="2">
    <location>
        <begin position="1278"/>
        <end position="1298"/>
    </location>
</feature>
<feature type="region of interest" description="Disordered" evidence="1">
    <location>
        <begin position="1443"/>
        <end position="1491"/>
    </location>
</feature>
<dbReference type="PROSITE" id="PS51910">
    <property type="entry name" value="GH18_2"/>
    <property type="match status" value="1"/>
</dbReference>
<dbReference type="InterPro" id="IPR001223">
    <property type="entry name" value="Glyco_hydro18_cat"/>
</dbReference>
<dbReference type="GO" id="GO:0008061">
    <property type="term" value="F:chitin binding"/>
    <property type="evidence" value="ECO:0007669"/>
    <property type="project" value="InterPro"/>
</dbReference>
<reference evidence="4" key="1">
    <citation type="submission" date="2020-06" db="EMBL/GenBank/DDBJ databases">
        <authorList>
            <person name="Ji K."/>
            <person name="Li J."/>
        </authorList>
    </citation>
    <scope>NUCLEOTIDE SEQUENCE</scope>
    <source>
        <strain evidence="4">JKM2019</strain>
        <tissue evidence="4">Whole body</tissue>
    </source>
</reference>
<organism evidence="4">
    <name type="scientific">Dermatophagoides farinae</name>
    <name type="common">American house dust mite</name>
    <dbReference type="NCBI Taxonomy" id="6954"/>
    <lineage>
        <taxon>Eukaryota</taxon>
        <taxon>Metazoa</taxon>
        <taxon>Ecdysozoa</taxon>
        <taxon>Arthropoda</taxon>
        <taxon>Chelicerata</taxon>
        <taxon>Arachnida</taxon>
        <taxon>Acari</taxon>
        <taxon>Acariformes</taxon>
        <taxon>Sarcoptiformes</taxon>
        <taxon>Astigmata</taxon>
        <taxon>Psoroptidia</taxon>
        <taxon>Analgoidea</taxon>
        <taxon>Pyroglyphidae</taxon>
        <taxon>Dermatophagoidinae</taxon>
        <taxon>Dermatophagoides</taxon>
    </lineage>
</organism>
<feature type="region of interest" description="Disordered" evidence="1">
    <location>
        <begin position="167"/>
        <end position="199"/>
    </location>
</feature>
<feature type="region of interest" description="Disordered" evidence="1">
    <location>
        <begin position="639"/>
        <end position="663"/>
    </location>
</feature>
<dbReference type="GO" id="GO:0005975">
    <property type="term" value="P:carbohydrate metabolic process"/>
    <property type="evidence" value="ECO:0007669"/>
    <property type="project" value="InterPro"/>
</dbReference>
<evidence type="ECO:0000256" key="1">
    <source>
        <dbReference type="SAM" id="MobiDB-lite"/>
    </source>
</evidence>
<dbReference type="InterPro" id="IPR017853">
    <property type="entry name" value="GH"/>
</dbReference>
<feature type="domain" description="GH18" evidence="3">
    <location>
        <begin position="889"/>
        <end position="1283"/>
    </location>
</feature>
<evidence type="ECO:0000313" key="4">
    <source>
        <dbReference type="EMBL" id="KAH7637262.1"/>
    </source>
</evidence>
<dbReference type="InterPro" id="IPR029070">
    <property type="entry name" value="Chitinase_insertion_sf"/>
</dbReference>
<feature type="transmembrane region" description="Helical" evidence="2">
    <location>
        <begin position="1413"/>
        <end position="1436"/>
    </location>
</feature>
<comment type="caution">
    <text evidence="4">The sequence shown here is derived from an EMBL/GenBank/DDBJ whole genome shotgun (WGS) entry which is preliminary data.</text>
</comment>
<dbReference type="Pfam" id="PF00704">
    <property type="entry name" value="Glyco_hydro_18"/>
    <property type="match status" value="1"/>
</dbReference>
<dbReference type="Gene3D" id="3.20.20.80">
    <property type="entry name" value="Glycosidases"/>
    <property type="match status" value="1"/>
</dbReference>
<feature type="region of interest" description="Disordered" evidence="1">
    <location>
        <begin position="93"/>
        <end position="118"/>
    </location>
</feature>
<feature type="compositionally biased region" description="Polar residues" evidence="1">
    <location>
        <begin position="573"/>
        <end position="585"/>
    </location>
</feature>
<feature type="compositionally biased region" description="Basic and acidic residues" evidence="1">
    <location>
        <begin position="93"/>
        <end position="103"/>
    </location>
</feature>
<dbReference type="EMBL" id="SDOV01000009">
    <property type="protein sequence ID" value="KAH7637262.1"/>
    <property type="molecule type" value="Genomic_DNA"/>
</dbReference>
<keyword evidence="2" id="KW-0472">Membrane</keyword>
<feature type="compositionally biased region" description="Low complexity" evidence="1">
    <location>
        <begin position="173"/>
        <end position="188"/>
    </location>
</feature>
<evidence type="ECO:0000259" key="3">
    <source>
        <dbReference type="PROSITE" id="PS51910"/>
    </source>
</evidence>
<feature type="region of interest" description="Disordered" evidence="1">
    <location>
        <begin position="390"/>
        <end position="413"/>
    </location>
</feature>